<organism evidence="2 3">
    <name type="scientific">Saponaria officinalis</name>
    <name type="common">Common soapwort</name>
    <name type="synonym">Lychnis saponaria</name>
    <dbReference type="NCBI Taxonomy" id="3572"/>
    <lineage>
        <taxon>Eukaryota</taxon>
        <taxon>Viridiplantae</taxon>
        <taxon>Streptophyta</taxon>
        <taxon>Embryophyta</taxon>
        <taxon>Tracheophyta</taxon>
        <taxon>Spermatophyta</taxon>
        <taxon>Magnoliopsida</taxon>
        <taxon>eudicotyledons</taxon>
        <taxon>Gunneridae</taxon>
        <taxon>Pentapetalae</taxon>
        <taxon>Caryophyllales</taxon>
        <taxon>Caryophyllaceae</taxon>
        <taxon>Caryophylleae</taxon>
        <taxon>Saponaria</taxon>
    </lineage>
</organism>
<evidence type="ECO:0008006" key="4">
    <source>
        <dbReference type="Google" id="ProtNLM"/>
    </source>
</evidence>
<reference evidence="2" key="1">
    <citation type="submission" date="2024-03" db="EMBL/GenBank/DDBJ databases">
        <title>WGS assembly of Saponaria officinalis var. Norfolk2.</title>
        <authorList>
            <person name="Jenkins J."/>
            <person name="Shu S."/>
            <person name="Grimwood J."/>
            <person name="Barry K."/>
            <person name="Goodstein D."/>
            <person name="Schmutz J."/>
            <person name="Leebens-Mack J."/>
            <person name="Osbourn A."/>
        </authorList>
    </citation>
    <scope>NUCLEOTIDE SEQUENCE [LARGE SCALE GENOMIC DNA]</scope>
    <source>
        <strain evidence="2">JIC</strain>
    </source>
</reference>
<name>A0AAW1K6Y8_SAPOF</name>
<dbReference type="EMBL" id="JBDFQZ010000006">
    <property type="protein sequence ID" value="KAK9715374.1"/>
    <property type="molecule type" value="Genomic_DNA"/>
</dbReference>
<evidence type="ECO:0000313" key="3">
    <source>
        <dbReference type="Proteomes" id="UP001443914"/>
    </source>
</evidence>
<keyword evidence="3" id="KW-1185">Reference proteome</keyword>
<evidence type="ECO:0000313" key="2">
    <source>
        <dbReference type="EMBL" id="KAK9715374.1"/>
    </source>
</evidence>
<protein>
    <recommendedName>
        <fullName evidence="4">Aminotransferase-like plant mobile domain-containing protein</fullName>
    </recommendedName>
</protein>
<feature type="compositionally biased region" description="Basic residues" evidence="1">
    <location>
        <begin position="67"/>
        <end position="84"/>
    </location>
</feature>
<sequence length="255" mass="27795">MSAAFGGAMDAMMEEARGGSSSRARMSTGSMNTDEFLEGALGAEYNAVVAAARGESGGGASTSCRLTRSRSSRGSSRRRGRPRRVAQPDPEAEDVDAEEIAACVEAEQQRLEEEIGGRPDYPQGPRLRENFSQGWEPSQLVLAPECHLSQRVIRGWPRGNLRTFSGFTSVFEAFDVLSDRSRQFLLRCAFGPLIRAWGEISAKKAKANLVLLRAFLDRYWETTTTFHMPGYEAGVTLSGFAVMTGLPCGAKPLVF</sequence>
<gene>
    <name evidence="2" type="ORF">RND81_06G161000</name>
</gene>
<dbReference type="AlphaFoldDB" id="A0AAW1K6Y8"/>
<accession>A0AAW1K6Y8</accession>
<dbReference type="Proteomes" id="UP001443914">
    <property type="component" value="Unassembled WGS sequence"/>
</dbReference>
<feature type="region of interest" description="Disordered" evidence="1">
    <location>
        <begin position="54"/>
        <end position="96"/>
    </location>
</feature>
<comment type="caution">
    <text evidence="2">The sequence shown here is derived from an EMBL/GenBank/DDBJ whole genome shotgun (WGS) entry which is preliminary data.</text>
</comment>
<proteinExistence type="predicted"/>
<evidence type="ECO:0000256" key="1">
    <source>
        <dbReference type="SAM" id="MobiDB-lite"/>
    </source>
</evidence>